<evidence type="ECO:0000256" key="5">
    <source>
        <dbReference type="HAMAP-Rule" id="MF_01062"/>
    </source>
</evidence>
<dbReference type="RefSeq" id="WP_055422824.1">
    <property type="nucleotide sequence ID" value="NZ_CYHH01000002.1"/>
</dbReference>
<sequence length="279" mass="31341">MPDTPKRTVFYVSDGTGITAETLGHSLLAQFPEFDYDEVRAPFIDAPEKASDLVERIERVKRRTGLRPIVFSTLVQPAVVAVLHRAEAHIVDLFGTFLGPLERELGMPSTHAVGRFHGILDNRSYQRRIEAINFALSHDDGIIQDGTLDDANIILIGVSRSGKTPTSLYLAMQYAVKAANYPLIPEDFERKALPAPLKLHRAKLFGLTIAPERLAQIRQERRPNSVYASLENCRKEVEEALALMRREGIPWIDSTTKSIEEIAAVIMQHLQKMQKYADL</sequence>
<keyword evidence="7" id="KW-1185">Reference proteome</keyword>
<protein>
    <recommendedName>
        <fullName evidence="5">Putative phosphoenolpyruvate synthase regulatory protein</fullName>
        <shortName evidence="5">PEP synthase regulatory protein</shortName>
        <shortName evidence="5">PSRP</shortName>
        <ecNumber evidence="5">2.7.11.33</ecNumber>
        <ecNumber evidence="5">2.7.4.28</ecNumber>
    </recommendedName>
    <alternativeName>
        <fullName evidence="5">Pyruvate, water dikinase regulatory protein</fullName>
    </alternativeName>
</protein>
<comment type="catalytic activity">
    <reaction evidence="5">
        <text>[pyruvate, water dikinase]-phosphate + phosphate + H(+) = [pyruvate, water dikinase] + diphosphate</text>
        <dbReference type="Rhea" id="RHEA:48580"/>
        <dbReference type="Rhea" id="RHEA-COMP:11425"/>
        <dbReference type="Rhea" id="RHEA-COMP:11426"/>
        <dbReference type="ChEBI" id="CHEBI:15378"/>
        <dbReference type="ChEBI" id="CHEBI:33019"/>
        <dbReference type="ChEBI" id="CHEBI:43176"/>
        <dbReference type="ChEBI" id="CHEBI:43474"/>
        <dbReference type="ChEBI" id="CHEBI:68546"/>
        <dbReference type="EC" id="2.7.4.28"/>
    </reaction>
</comment>
<dbReference type="PANTHER" id="PTHR31756:SF3">
    <property type="entry name" value="PYRUVATE, PHOSPHATE DIKINASE REGULATORY PROTEIN 1, CHLOROPLASTIC"/>
    <property type="match status" value="1"/>
</dbReference>
<accession>A0A0K6IRH0</accession>
<dbReference type="InterPro" id="IPR005177">
    <property type="entry name" value="Kinase-pyrophosphorylase"/>
</dbReference>
<keyword evidence="1 5" id="KW-0723">Serine/threonine-protein kinase</keyword>
<comment type="similarity">
    <text evidence="5">Belongs to the pyruvate, phosphate/water dikinase regulatory protein family. PSRP subfamily.</text>
</comment>
<evidence type="ECO:0000313" key="6">
    <source>
        <dbReference type="EMBL" id="CUB05696.1"/>
    </source>
</evidence>
<dbReference type="InterPro" id="IPR027417">
    <property type="entry name" value="P-loop_NTPase"/>
</dbReference>
<dbReference type="NCBIfam" id="NF003742">
    <property type="entry name" value="PRK05339.1"/>
    <property type="match status" value="1"/>
</dbReference>
<dbReference type="GO" id="GO:0043531">
    <property type="term" value="F:ADP binding"/>
    <property type="evidence" value="ECO:0007669"/>
    <property type="project" value="UniProtKB-UniRule"/>
</dbReference>
<dbReference type="HAMAP" id="MF_01062">
    <property type="entry name" value="PSRP"/>
    <property type="match status" value="1"/>
</dbReference>
<organism evidence="6 7">
    <name type="scientific">Tepidiphilus thermophilus</name>
    <dbReference type="NCBI Taxonomy" id="876478"/>
    <lineage>
        <taxon>Bacteria</taxon>
        <taxon>Pseudomonadati</taxon>
        <taxon>Pseudomonadota</taxon>
        <taxon>Hydrogenophilia</taxon>
        <taxon>Hydrogenophilales</taxon>
        <taxon>Hydrogenophilaceae</taxon>
        <taxon>Tepidiphilus</taxon>
    </lineage>
</organism>
<dbReference type="SUPFAM" id="SSF52540">
    <property type="entry name" value="P-loop containing nucleoside triphosphate hydrolases"/>
    <property type="match status" value="1"/>
</dbReference>
<dbReference type="OrthoDB" id="9782201at2"/>
<proteinExistence type="inferred from homology"/>
<dbReference type="EMBL" id="CYHH01000002">
    <property type="protein sequence ID" value="CUB05696.1"/>
    <property type="molecule type" value="Genomic_DNA"/>
</dbReference>
<feature type="binding site" evidence="5">
    <location>
        <begin position="157"/>
        <end position="164"/>
    </location>
    <ligand>
        <name>ADP</name>
        <dbReference type="ChEBI" id="CHEBI:456216"/>
    </ligand>
</feature>
<evidence type="ECO:0000256" key="2">
    <source>
        <dbReference type="ARBA" id="ARBA00022679"/>
    </source>
</evidence>
<dbReference type="EC" id="2.7.11.33" evidence="5"/>
<dbReference type="GO" id="GO:0005524">
    <property type="term" value="F:ATP binding"/>
    <property type="evidence" value="ECO:0007669"/>
    <property type="project" value="InterPro"/>
</dbReference>
<keyword evidence="2 5" id="KW-0808">Transferase</keyword>
<dbReference type="GO" id="GO:0016776">
    <property type="term" value="F:phosphotransferase activity, phosphate group as acceptor"/>
    <property type="evidence" value="ECO:0007669"/>
    <property type="project" value="UniProtKB-UniRule"/>
</dbReference>
<dbReference type="EC" id="2.7.4.28" evidence="5"/>
<reference evidence="7" key="1">
    <citation type="submission" date="2015-08" db="EMBL/GenBank/DDBJ databases">
        <authorList>
            <person name="Babu N.S."/>
            <person name="Beckwith C.J."/>
            <person name="Beseler K.G."/>
            <person name="Brison A."/>
            <person name="Carone J.V."/>
            <person name="Caskin T.P."/>
            <person name="Diamond M."/>
            <person name="Durham M.E."/>
            <person name="Foxe J.M."/>
            <person name="Go M."/>
            <person name="Henderson B.A."/>
            <person name="Jones I.B."/>
            <person name="McGettigan J.A."/>
            <person name="Micheletti S.J."/>
            <person name="Nasrallah M.E."/>
            <person name="Ortiz D."/>
            <person name="Piller C.R."/>
            <person name="Privatt S.R."/>
            <person name="Schneider S.L."/>
            <person name="Sharp S."/>
            <person name="Smith T.C."/>
            <person name="Stanton J.D."/>
            <person name="Ullery H.E."/>
            <person name="Wilson R.J."/>
            <person name="Serrano M.G."/>
            <person name="Buck G."/>
            <person name="Lee V."/>
            <person name="Wang Y."/>
            <person name="Carvalho R."/>
            <person name="Voegtly L."/>
            <person name="Shi R."/>
            <person name="Duckworth R."/>
            <person name="Johnson A."/>
            <person name="Loviza R."/>
            <person name="Walstead R."/>
            <person name="Shah Z."/>
            <person name="Kiflezghi M."/>
            <person name="Wade K."/>
            <person name="Ball S.L."/>
            <person name="Bradley K.W."/>
            <person name="Asai D.J."/>
            <person name="Bowman C.A."/>
            <person name="Russell D.A."/>
            <person name="Pope W.H."/>
            <person name="Jacobs-Sera D."/>
            <person name="Hendrix R.W."/>
            <person name="Hatfull G.F."/>
        </authorList>
    </citation>
    <scope>NUCLEOTIDE SEQUENCE [LARGE SCALE GENOMIC DNA]</scope>
    <source>
        <strain evidence="7">JCM 19170</strain>
    </source>
</reference>
<gene>
    <name evidence="6" type="ORF">Ga0061068_10299</name>
</gene>
<dbReference type="Pfam" id="PF03618">
    <property type="entry name" value="Kinase-PPPase"/>
    <property type="match status" value="1"/>
</dbReference>
<evidence type="ECO:0000313" key="7">
    <source>
        <dbReference type="Proteomes" id="UP000182108"/>
    </source>
</evidence>
<dbReference type="GO" id="GO:0004674">
    <property type="term" value="F:protein serine/threonine kinase activity"/>
    <property type="evidence" value="ECO:0007669"/>
    <property type="project" value="UniProtKB-UniRule"/>
</dbReference>
<evidence type="ECO:0000256" key="4">
    <source>
        <dbReference type="ARBA" id="ARBA00022777"/>
    </source>
</evidence>
<dbReference type="PANTHER" id="PTHR31756">
    <property type="entry name" value="PYRUVATE, PHOSPHATE DIKINASE REGULATORY PROTEIN 1, CHLOROPLASTIC"/>
    <property type="match status" value="1"/>
</dbReference>
<dbReference type="InterPro" id="IPR026530">
    <property type="entry name" value="PSRP"/>
</dbReference>
<keyword evidence="4 5" id="KW-0418">Kinase</keyword>
<dbReference type="Proteomes" id="UP000182108">
    <property type="component" value="Unassembled WGS sequence"/>
</dbReference>
<comment type="catalytic activity">
    <reaction evidence="5">
        <text>[pyruvate, water dikinase] + ADP = [pyruvate, water dikinase]-phosphate + AMP + H(+)</text>
        <dbReference type="Rhea" id="RHEA:46020"/>
        <dbReference type="Rhea" id="RHEA-COMP:11425"/>
        <dbReference type="Rhea" id="RHEA-COMP:11426"/>
        <dbReference type="ChEBI" id="CHEBI:15378"/>
        <dbReference type="ChEBI" id="CHEBI:43176"/>
        <dbReference type="ChEBI" id="CHEBI:68546"/>
        <dbReference type="ChEBI" id="CHEBI:456215"/>
        <dbReference type="ChEBI" id="CHEBI:456216"/>
        <dbReference type="EC" id="2.7.11.33"/>
    </reaction>
</comment>
<comment type="function">
    <text evidence="5">Bifunctional serine/threonine kinase and phosphorylase involved in the regulation of the phosphoenolpyruvate synthase (PEPS) by catalyzing its phosphorylation/dephosphorylation.</text>
</comment>
<dbReference type="AlphaFoldDB" id="A0A0K6IRH0"/>
<evidence type="ECO:0000256" key="1">
    <source>
        <dbReference type="ARBA" id="ARBA00022527"/>
    </source>
</evidence>
<keyword evidence="3 5" id="KW-0547">Nucleotide-binding</keyword>
<evidence type="ECO:0000256" key="3">
    <source>
        <dbReference type="ARBA" id="ARBA00022741"/>
    </source>
</evidence>
<name>A0A0K6IRH0_9PROT</name>